<sequence length="126" mass="14312">MTNPPKSKKMKIKIAMTTVLLLCISYSSIGQSNTTDFKSITITNNTLQKHNLSYTANSVEANKNVAEQSKNTTIYSEKKWKKIRKQIEKNKKRASKYKSSVYASKKIDTIYLDIPNNSGKSRLSGW</sequence>
<dbReference type="eggNOG" id="ENOG5032H2W">
    <property type="taxonomic scope" value="Bacteria"/>
</dbReference>
<comment type="caution">
    <text evidence="2">The sequence shown here is derived from an EMBL/GenBank/DDBJ whole genome shotgun (WGS) entry which is preliminary data.</text>
</comment>
<reference evidence="2 3" key="1">
    <citation type="submission" date="2014-04" db="EMBL/GenBank/DDBJ databases">
        <title>Aquimarina sp. 22II-S11-z7 Genome Sequencing.</title>
        <authorList>
            <person name="Lai Q."/>
        </authorList>
    </citation>
    <scope>NUCLEOTIDE SEQUENCE [LARGE SCALE GENOMIC DNA]</scope>
    <source>
        <strain evidence="2 3">22II-S11-z7</strain>
    </source>
</reference>
<feature type="chain" id="PRO_5001512064" evidence="1">
    <location>
        <begin position="33"/>
        <end position="126"/>
    </location>
</feature>
<feature type="signal peptide" evidence="1">
    <location>
        <begin position="1"/>
        <end position="32"/>
    </location>
</feature>
<gene>
    <name evidence="2" type="ORF">ATO12_12190</name>
</gene>
<proteinExistence type="predicted"/>
<keyword evidence="3" id="KW-1185">Reference proteome</keyword>
<protein>
    <submittedName>
        <fullName evidence="2">Uncharacterized protein</fullName>
    </submittedName>
</protein>
<name>A0A023BY28_9FLAO</name>
<accession>A0A023BY28</accession>
<evidence type="ECO:0000313" key="3">
    <source>
        <dbReference type="Proteomes" id="UP000023541"/>
    </source>
</evidence>
<dbReference type="EMBL" id="AQRA01000003">
    <property type="protein sequence ID" value="EZH74523.1"/>
    <property type="molecule type" value="Genomic_DNA"/>
</dbReference>
<dbReference type="AlphaFoldDB" id="A0A023BY28"/>
<evidence type="ECO:0000313" key="2">
    <source>
        <dbReference type="EMBL" id="EZH74523.1"/>
    </source>
</evidence>
<keyword evidence="1" id="KW-0732">Signal</keyword>
<organism evidence="2 3">
    <name type="scientific">Aquimarina atlantica</name>
    <dbReference type="NCBI Taxonomy" id="1317122"/>
    <lineage>
        <taxon>Bacteria</taxon>
        <taxon>Pseudomonadati</taxon>
        <taxon>Bacteroidota</taxon>
        <taxon>Flavobacteriia</taxon>
        <taxon>Flavobacteriales</taxon>
        <taxon>Flavobacteriaceae</taxon>
        <taxon>Aquimarina</taxon>
    </lineage>
</organism>
<dbReference type="Proteomes" id="UP000023541">
    <property type="component" value="Unassembled WGS sequence"/>
</dbReference>
<evidence type="ECO:0000256" key="1">
    <source>
        <dbReference type="SAM" id="SignalP"/>
    </source>
</evidence>